<dbReference type="Pfam" id="PF13847">
    <property type="entry name" value="Methyltransf_31"/>
    <property type="match status" value="1"/>
</dbReference>
<evidence type="ECO:0000256" key="2">
    <source>
        <dbReference type="ARBA" id="ARBA00022603"/>
    </source>
</evidence>
<reference evidence="6" key="1">
    <citation type="journal article" date="2023" name="bioRxiv">
        <title>Scaffold-level genome assemblies of two parasitoid biocontrol wasps reveal the parthenogenesis mechanism and an associated novel virus.</title>
        <authorList>
            <person name="Inwood S."/>
            <person name="Skelly J."/>
            <person name="Guhlin J."/>
            <person name="Harrop T."/>
            <person name="Goldson S."/>
            <person name="Dearden P."/>
        </authorList>
    </citation>
    <scope>NUCLEOTIDE SEQUENCE</scope>
    <source>
        <strain evidence="6">Irish</strain>
        <tissue evidence="6">Whole body</tissue>
    </source>
</reference>
<keyword evidence="7" id="KW-1185">Reference proteome</keyword>
<dbReference type="EMBL" id="JAQQBS010001422">
    <property type="protein sequence ID" value="KAK0166305.1"/>
    <property type="molecule type" value="Genomic_DNA"/>
</dbReference>
<evidence type="ECO:0000256" key="1">
    <source>
        <dbReference type="ARBA" id="ARBA00008361"/>
    </source>
</evidence>
<keyword evidence="3" id="KW-0808">Transferase</keyword>
<dbReference type="InterPro" id="IPR029063">
    <property type="entry name" value="SAM-dependent_MTases_sf"/>
</dbReference>
<evidence type="ECO:0000256" key="3">
    <source>
        <dbReference type="ARBA" id="ARBA00022679"/>
    </source>
</evidence>
<proteinExistence type="inferred from homology"/>
<dbReference type="InterPro" id="IPR025714">
    <property type="entry name" value="Methyltranfer_dom"/>
</dbReference>
<dbReference type="PANTHER" id="PTHR12176">
    <property type="entry name" value="SAM-DEPENDENT METHYLTRANSFERASE SUPERFAMILY PROTEIN"/>
    <property type="match status" value="1"/>
</dbReference>
<dbReference type="GO" id="GO:0008168">
    <property type="term" value="F:methyltransferase activity"/>
    <property type="evidence" value="ECO:0007669"/>
    <property type="project" value="UniProtKB-KW"/>
</dbReference>
<keyword evidence="2" id="KW-0489">Methyltransferase</keyword>
<dbReference type="Proteomes" id="UP001168990">
    <property type="component" value="Unassembled WGS sequence"/>
</dbReference>
<feature type="domain" description="Methyltransferase" evidence="5">
    <location>
        <begin position="51"/>
        <end position="160"/>
    </location>
</feature>
<gene>
    <name evidence="6" type="ORF">PV328_004738</name>
</gene>
<accession>A0AA39FB70</accession>
<dbReference type="PANTHER" id="PTHR12176:SF78">
    <property type="entry name" value="EEF1A LYSINE AND N-TERMINAL METHYLTRANSFERASE"/>
    <property type="match status" value="1"/>
</dbReference>
<dbReference type="Gene3D" id="3.40.50.150">
    <property type="entry name" value="Vaccinia Virus protein VP39"/>
    <property type="match status" value="2"/>
</dbReference>
<comment type="similarity">
    <text evidence="1">Belongs to the methyltransferase superfamily.</text>
</comment>
<sequence>MNLLPKCHEEFSKKDYWDTFFKTRGKKAFEWYGEYPELCGHLSKYVKIKDNILVVGCGNSKLSMDLHDVGYSSITNIDISKVVIDQMKEKNKVDRPNLIFEQMDATKLSYSDNSFSVVIDKGTLDALMPNDNEETLSRIDKYFHEINRVLRKGGRYICISLLQEHILRKLISYFPSSDFMFRVIRCDVENKTLEEDGNTFPVFFVLATKFPGLSQQILELTLVGDSPTRVANAEELINSILSVQQSSLVCDRLKKKSIADVGEINLDLFVPGNDNPRYTIYILDRPRSKGKTFVVFLVPQGRDTHWLFSTKEGRQDFIENIGKDRTAVVVLRRNHTFKDWEEVKEELTPTVLKLSPPGLPPNTKIEFLSLGPDVGKRITLYEGDTKINGRVAIEDAFYDNAEFRYRRLIFLSNPFVVQSEAQVKSVKTRRGKVKDVVDYGVLACEHHAFMCVGVNAIIDDNVGNEVLVIGLGGGGFCMFLHQCFPKLKVTAVEIDESIRQLAKEWFNFIEDERSKVEIADGIKFMEDSVRNGKTYNAILFDVNTNDTSLGISCPPKLFLEPSVLVTVSNCLNKNNGLFILNLVCRDKSLRPKILNDLKNTFSSVVSIKIKNMVNEILFCSKVKKDQELWKKECQESARSLNSRVIKRKLLKDDVLDAADLLEGLSIEL</sequence>
<reference evidence="6" key="2">
    <citation type="submission" date="2023-03" db="EMBL/GenBank/DDBJ databases">
        <authorList>
            <person name="Inwood S.N."/>
            <person name="Skelly J.G."/>
            <person name="Guhlin J."/>
            <person name="Harrop T.W.R."/>
            <person name="Goldson S.G."/>
            <person name="Dearden P.K."/>
        </authorList>
    </citation>
    <scope>NUCLEOTIDE SEQUENCE</scope>
    <source>
        <strain evidence="6">Irish</strain>
        <tissue evidence="6">Whole body</tissue>
    </source>
</reference>
<dbReference type="Pfam" id="PF01564">
    <property type="entry name" value="Spermine_synth"/>
    <property type="match status" value="1"/>
</dbReference>
<dbReference type="FunFam" id="3.40.50.150:FF:000110">
    <property type="entry name" value="methyltransferase-like protein 13 isoform X1"/>
    <property type="match status" value="1"/>
</dbReference>
<dbReference type="InterPro" id="IPR051419">
    <property type="entry name" value="Lys/N-term_MeTrsfase_sf"/>
</dbReference>
<dbReference type="AlphaFoldDB" id="A0AA39FB70"/>
<comment type="caution">
    <text evidence="6">The sequence shown here is derived from an EMBL/GenBank/DDBJ whole genome shotgun (WGS) entry which is preliminary data.</text>
</comment>
<protein>
    <recommendedName>
        <fullName evidence="5">Methyltransferase domain-containing protein</fullName>
    </recommendedName>
</protein>
<dbReference type="GO" id="GO:0032259">
    <property type="term" value="P:methylation"/>
    <property type="evidence" value="ECO:0007669"/>
    <property type="project" value="UniProtKB-KW"/>
</dbReference>
<evidence type="ECO:0000313" key="7">
    <source>
        <dbReference type="Proteomes" id="UP001168990"/>
    </source>
</evidence>
<keyword evidence="4" id="KW-0511">Multifunctional enzyme</keyword>
<dbReference type="CDD" id="cd02440">
    <property type="entry name" value="AdoMet_MTases"/>
    <property type="match status" value="1"/>
</dbReference>
<evidence type="ECO:0000313" key="6">
    <source>
        <dbReference type="EMBL" id="KAK0166305.1"/>
    </source>
</evidence>
<organism evidence="6 7">
    <name type="scientific">Microctonus aethiopoides</name>
    <dbReference type="NCBI Taxonomy" id="144406"/>
    <lineage>
        <taxon>Eukaryota</taxon>
        <taxon>Metazoa</taxon>
        <taxon>Ecdysozoa</taxon>
        <taxon>Arthropoda</taxon>
        <taxon>Hexapoda</taxon>
        <taxon>Insecta</taxon>
        <taxon>Pterygota</taxon>
        <taxon>Neoptera</taxon>
        <taxon>Endopterygota</taxon>
        <taxon>Hymenoptera</taxon>
        <taxon>Apocrita</taxon>
        <taxon>Ichneumonoidea</taxon>
        <taxon>Braconidae</taxon>
        <taxon>Euphorinae</taxon>
        <taxon>Microctonus</taxon>
    </lineage>
</organism>
<evidence type="ECO:0000259" key="5">
    <source>
        <dbReference type="Pfam" id="PF13847"/>
    </source>
</evidence>
<dbReference type="SUPFAM" id="SSF53335">
    <property type="entry name" value="S-adenosyl-L-methionine-dependent methyltransferases"/>
    <property type="match status" value="2"/>
</dbReference>
<evidence type="ECO:0000256" key="4">
    <source>
        <dbReference type="ARBA" id="ARBA00023268"/>
    </source>
</evidence>
<name>A0AA39FB70_9HYME</name>